<keyword evidence="2" id="KW-0472">Membrane</keyword>
<dbReference type="EMBL" id="MCGO01000015">
    <property type="protein sequence ID" value="ORY47044.1"/>
    <property type="molecule type" value="Genomic_DNA"/>
</dbReference>
<organism evidence="3 4">
    <name type="scientific">Rhizoclosmatium globosum</name>
    <dbReference type="NCBI Taxonomy" id="329046"/>
    <lineage>
        <taxon>Eukaryota</taxon>
        <taxon>Fungi</taxon>
        <taxon>Fungi incertae sedis</taxon>
        <taxon>Chytridiomycota</taxon>
        <taxon>Chytridiomycota incertae sedis</taxon>
        <taxon>Chytridiomycetes</taxon>
        <taxon>Chytridiales</taxon>
        <taxon>Chytriomycetaceae</taxon>
        <taxon>Rhizoclosmatium</taxon>
    </lineage>
</organism>
<protein>
    <submittedName>
        <fullName evidence="3">Uncharacterized protein</fullName>
    </submittedName>
</protein>
<keyword evidence="2" id="KW-0812">Transmembrane</keyword>
<proteinExistence type="predicted"/>
<feature type="transmembrane region" description="Helical" evidence="2">
    <location>
        <begin position="410"/>
        <end position="432"/>
    </location>
</feature>
<dbReference type="AlphaFoldDB" id="A0A1Y2CJM6"/>
<evidence type="ECO:0000256" key="1">
    <source>
        <dbReference type="SAM" id="MobiDB-lite"/>
    </source>
</evidence>
<feature type="region of interest" description="Disordered" evidence="1">
    <location>
        <begin position="673"/>
        <end position="715"/>
    </location>
</feature>
<feature type="transmembrane region" description="Helical" evidence="2">
    <location>
        <begin position="607"/>
        <end position="628"/>
    </location>
</feature>
<feature type="transmembrane region" description="Helical" evidence="2">
    <location>
        <begin position="527"/>
        <end position="546"/>
    </location>
</feature>
<evidence type="ECO:0000313" key="3">
    <source>
        <dbReference type="EMBL" id="ORY47044.1"/>
    </source>
</evidence>
<keyword evidence="4" id="KW-1185">Reference proteome</keyword>
<feature type="compositionally biased region" description="Polar residues" evidence="1">
    <location>
        <begin position="685"/>
        <end position="715"/>
    </location>
</feature>
<feature type="transmembrane region" description="Helical" evidence="2">
    <location>
        <begin position="566"/>
        <end position="586"/>
    </location>
</feature>
<dbReference type="Proteomes" id="UP000193642">
    <property type="component" value="Unassembled WGS sequence"/>
</dbReference>
<evidence type="ECO:0000313" key="4">
    <source>
        <dbReference type="Proteomes" id="UP000193642"/>
    </source>
</evidence>
<reference evidence="3 4" key="1">
    <citation type="submission" date="2016-07" db="EMBL/GenBank/DDBJ databases">
        <title>Pervasive Adenine N6-methylation of Active Genes in Fungi.</title>
        <authorList>
            <consortium name="DOE Joint Genome Institute"/>
            <person name="Mondo S.J."/>
            <person name="Dannebaum R.O."/>
            <person name="Kuo R.C."/>
            <person name="Labutti K."/>
            <person name="Haridas S."/>
            <person name="Kuo A."/>
            <person name="Salamov A."/>
            <person name="Ahrendt S.R."/>
            <person name="Lipzen A."/>
            <person name="Sullivan W."/>
            <person name="Andreopoulos W.B."/>
            <person name="Clum A."/>
            <person name="Lindquist E."/>
            <person name="Daum C."/>
            <person name="Ramamoorthy G.K."/>
            <person name="Gryganskyi A."/>
            <person name="Culley D."/>
            <person name="Magnuson J.K."/>
            <person name="James T.Y."/>
            <person name="O'Malley M.A."/>
            <person name="Stajich J.E."/>
            <person name="Spatafora J.W."/>
            <person name="Visel A."/>
            <person name="Grigoriev I.V."/>
        </authorList>
    </citation>
    <scope>NUCLEOTIDE SEQUENCE [LARGE SCALE GENOMIC DNA]</scope>
    <source>
        <strain evidence="3 4">JEL800</strain>
    </source>
</reference>
<sequence length="726" mass="82185">MNATITNFIASLPQLISGYSPITNQSVWLFDSFSIAEQSQIVTSLCNPSTLPGNDKFDLFWYLSETFVLDDTIESQIEKCIAGYGRNSLNSYFQYRPNPMTYLYSNPFTPGARRTLSQVSSSEFIQTLDYVCGRPFTWQYTKNQTLEVAQYLQSGILQSLSDGIDCKNIVNFVASPLAPSSGTWFSLQGVKKQMALIYNICGDVTQSTQSLTFTFYKLNQTLSLDPVLQNSMSNCLYMRDGGIEQVYSDFAGWPTDDLVLTWYASRSLWTQLDIIDFLISGWVLEFGIRFTVADMTKVVGVYINFTDYLGLPTSLASDELQKYLYWYDSTDRLSMDVTGGMNVLWFNSQNTSMQIRAIQTLCNDASFSPHSGFNLVTLIWQFIRDSSVRHEIQNCPKVTRDNRMDFYIEFYVYLGLCFIDLGMLAAFVYLVWKYDNTIESKRVLSPFNIGFAVVVLSTLGLNIVYMCYWQLYLSLRILDDSTIMEAGFYYVLSYFFPAVWKFSYLYVSYIRSKTLLKRVWPRWADLIGILCYISVIPFILPIAFSIPEIIGISGFTPTRTWAVQTASEIVLLILDIILLTAFVKYVTRINADAGDSKSDHFEAIAKYGTAASGACLLLCVVALMRPFIETYLPTRYEILTGSVTATIFLMHVVSGTLLLMKWRLVSRKEWSSRGTGTTERRTREVSTGYNSAKNSRKSAQPESTNGIQSQSGMMSSKVAANNTLVG</sequence>
<feature type="transmembrane region" description="Helical" evidence="2">
    <location>
        <begin position="488"/>
        <end position="507"/>
    </location>
</feature>
<gene>
    <name evidence="3" type="ORF">BCR33DRAFT_715416</name>
</gene>
<evidence type="ECO:0000256" key="2">
    <source>
        <dbReference type="SAM" id="Phobius"/>
    </source>
</evidence>
<accession>A0A1Y2CJM6</accession>
<dbReference type="OrthoDB" id="2182314at2759"/>
<name>A0A1Y2CJM6_9FUNG</name>
<keyword evidence="2" id="KW-1133">Transmembrane helix</keyword>
<feature type="transmembrane region" description="Helical" evidence="2">
    <location>
        <begin position="640"/>
        <end position="660"/>
    </location>
</feature>
<comment type="caution">
    <text evidence="3">The sequence shown here is derived from an EMBL/GenBank/DDBJ whole genome shotgun (WGS) entry which is preliminary data.</text>
</comment>
<feature type="transmembrane region" description="Helical" evidence="2">
    <location>
        <begin position="444"/>
        <end position="468"/>
    </location>
</feature>